<dbReference type="Pfam" id="PF01554">
    <property type="entry name" value="MatE"/>
    <property type="match status" value="2"/>
</dbReference>
<feature type="transmembrane region" description="Helical" evidence="8">
    <location>
        <begin position="195"/>
        <end position="216"/>
    </location>
</feature>
<organism evidence="9 10">
    <name type="scientific">Pseudomaricurvus hydrocarbonicus</name>
    <dbReference type="NCBI Taxonomy" id="1470433"/>
    <lineage>
        <taxon>Bacteria</taxon>
        <taxon>Pseudomonadati</taxon>
        <taxon>Pseudomonadota</taxon>
        <taxon>Gammaproteobacteria</taxon>
        <taxon>Cellvibrionales</taxon>
        <taxon>Cellvibrionaceae</taxon>
        <taxon>Pseudomaricurvus</taxon>
    </lineage>
</organism>
<feature type="transmembrane region" description="Helical" evidence="8">
    <location>
        <begin position="322"/>
        <end position="347"/>
    </location>
</feature>
<evidence type="ECO:0000256" key="1">
    <source>
        <dbReference type="ARBA" id="ARBA00004429"/>
    </source>
</evidence>
<evidence type="ECO:0000313" key="9">
    <source>
        <dbReference type="EMBL" id="NHO67950.1"/>
    </source>
</evidence>
<keyword evidence="6 8" id="KW-1133">Transmembrane helix</keyword>
<feature type="transmembrane region" description="Helical" evidence="8">
    <location>
        <begin position="43"/>
        <end position="65"/>
    </location>
</feature>
<evidence type="ECO:0000256" key="8">
    <source>
        <dbReference type="SAM" id="Phobius"/>
    </source>
</evidence>
<dbReference type="CDD" id="cd13136">
    <property type="entry name" value="MATE_DinF_like"/>
    <property type="match status" value="1"/>
</dbReference>
<feature type="transmembrane region" description="Helical" evidence="8">
    <location>
        <begin position="359"/>
        <end position="380"/>
    </location>
</feature>
<protein>
    <submittedName>
        <fullName evidence="9">MATE family efflux transporter</fullName>
    </submittedName>
</protein>
<dbReference type="PIRSF" id="PIRSF006603">
    <property type="entry name" value="DinF"/>
    <property type="match status" value="1"/>
</dbReference>
<evidence type="ECO:0000256" key="6">
    <source>
        <dbReference type="ARBA" id="ARBA00022989"/>
    </source>
</evidence>
<dbReference type="AlphaFoldDB" id="A0A9E5T1Y7"/>
<feature type="transmembrane region" description="Helical" evidence="8">
    <location>
        <begin position="12"/>
        <end position="31"/>
    </location>
</feature>
<accession>A0A9E5T1Y7</accession>
<proteinExistence type="inferred from homology"/>
<keyword evidence="4" id="KW-1003">Cell membrane</keyword>
<evidence type="ECO:0000256" key="4">
    <source>
        <dbReference type="ARBA" id="ARBA00022475"/>
    </source>
</evidence>
<dbReference type="NCBIfam" id="TIGR00797">
    <property type="entry name" value="matE"/>
    <property type="match status" value="1"/>
</dbReference>
<keyword evidence="3" id="KW-0813">Transport</keyword>
<feature type="transmembrane region" description="Helical" evidence="8">
    <location>
        <begin position="94"/>
        <end position="117"/>
    </location>
</feature>
<evidence type="ECO:0000313" key="10">
    <source>
        <dbReference type="Proteomes" id="UP000787472"/>
    </source>
</evidence>
<feature type="transmembrane region" description="Helical" evidence="8">
    <location>
        <begin position="247"/>
        <end position="266"/>
    </location>
</feature>
<dbReference type="GO" id="GO:0042910">
    <property type="term" value="F:xenobiotic transmembrane transporter activity"/>
    <property type="evidence" value="ECO:0007669"/>
    <property type="project" value="InterPro"/>
</dbReference>
<gene>
    <name evidence="9" type="ORF">G8770_20580</name>
</gene>
<keyword evidence="5 8" id="KW-0812">Transmembrane</keyword>
<evidence type="ECO:0000256" key="7">
    <source>
        <dbReference type="ARBA" id="ARBA00023136"/>
    </source>
</evidence>
<dbReference type="PANTHER" id="PTHR42893">
    <property type="entry name" value="PROTEIN DETOXIFICATION 44, CHLOROPLASTIC-RELATED"/>
    <property type="match status" value="1"/>
</dbReference>
<dbReference type="Proteomes" id="UP000787472">
    <property type="component" value="Unassembled WGS sequence"/>
</dbReference>
<keyword evidence="10" id="KW-1185">Reference proteome</keyword>
<dbReference type="GO" id="GO:0005886">
    <property type="term" value="C:plasma membrane"/>
    <property type="evidence" value="ECO:0007669"/>
    <property type="project" value="UniProtKB-SubCell"/>
</dbReference>
<feature type="transmembrane region" description="Helical" evidence="8">
    <location>
        <begin position="166"/>
        <end position="189"/>
    </location>
</feature>
<feature type="transmembrane region" description="Helical" evidence="8">
    <location>
        <begin position="392"/>
        <end position="411"/>
    </location>
</feature>
<comment type="caution">
    <text evidence="9">The sequence shown here is derived from an EMBL/GenBank/DDBJ whole genome shotgun (WGS) entry which is preliminary data.</text>
</comment>
<feature type="transmembrane region" description="Helical" evidence="8">
    <location>
        <begin position="272"/>
        <end position="290"/>
    </location>
</feature>
<keyword evidence="7 8" id="KW-0472">Membrane</keyword>
<dbReference type="GO" id="GO:0015297">
    <property type="term" value="F:antiporter activity"/>
    <property type="evidence" value="ECO:0007669"/>
    <property type="project" value="InterPro"/>
</dbReference>
<dbReference type="InterPro" id="IPR044644">
    <property type="entry name" value="DinF-like"/>
</dbReference>
<comment type="subcellular location">
    <subcellularLocation>
        <location evidence="1">Cell inner membrane</location>
        <topology evidence="1">Multi-pass membrane protein</topology>
    </subcellularLocation>
</comment>
<comment type="similarity">
    <text evidence="2">Belongs to the multi antimicrobial extrusion (MATE) (TC 2.A.66.1) family.</text>
</comment>
<name>A0A9E5T1Y7_9GAMM</name>
<feature type="transmembrane region" description="Helical" evidence="8">
    <location>
        <begin position="417"/>
        <end position="439"/>
    </location>
</feature>
<feature type="transmembrane region" description="Helical" evidence="8">
    <location>
        <begin position="137"/>
        <end position="159"/>
    </location>
</feature>
<evidence type="ECO:0000256" key="3">
    <source>
        <dbReference type="ARBA" id="ARBA00022448"/>
    </source>
</evidence>
<reference evidence="9" key="1">
    <citation type="submission" date="2020-03" db="EMBL/GenBank/DDBJ databases">
        <authorList>
            <person name="Guo F."/>
        </authorList>
    </citation>
    <scope>NUCLEOTIDE SEQUENCE</scope>
    <source>
        <strain evidence="9">JCM 30134</strain>
    </source>
</reference>
<evidence type="ECO:0000256" key="5">
    <source>
        <dbReference type="ARBA" id="ARBA00022692"/>
    </source>
</evidence>
<dbReference type="PANTHER" id="PTHR42893:SF46">
    <property type="entry name" value="PROTEIN DETOXIFICATION 44, CHLOROPLASTIC"/>
    <property type="match status" value="1"/>
</dbReference>
<evidence type="ECO:0000256" key="2">
    <source>
        <dbReference type="ARBA" id="ARBA00010199"/>
    </source>
</evidence>
<dbReference type="InterPro" id="IPR002528">
    <property type="entry name" value="MATE_fam"/>
</dbReference>
<dbReference type="EMBL" id="JAAONZ010000022">
    <property type="protein sequence ID" value="NHO67950.1"/>
    <property type="molecule type" value="Genomic_DNA"/>
</dbReference>
<dbReference type="InterPro" id="IPR048279">
    <property type="entry name" value="MdtK-like"/>
</dbReference>
<sequence>MNFRKLPHKSVLALAWPMILSNISVPLLGLVDTAILGHLPSPVYLSAVALGASLLSIVFWAMGFLRMGTTSLAARAQGQHRAQKQPDEHAMASLLVRSGVLALALGLLLVMFRTPLINTALTWMEPSASTEALARSYSHIRLLSAPFVLTTMVILGWFIGRQNTRVPLLVMVATNLVNVILDMVFIWGLKLNSDGAALATVCADTLGFVLAAGCALRASPSLIRRFTRYLSCNLDDYRELLSINRHLFIRTLCLLLTFAFFTAQGAQMGDDILAANAIIFQLLMLTSYSLDGIAHASEALAGDAVGAQNPQRLEAIVVTTGFWSVLIAMAMSLSFSLGQTLIIPVFTDIAAVAQILSEFYHWVIVLPLACVWAFWLDGIFIGTGRTKTMQNAMLGCCVLVFFPVWWATQALHNNGLWIAFTLFNVARGVSLGWCTIQFLSHNRNRLSHN</sequence>